<sequence>MLSDAETNYGGPSSPSKSIRPTERNDDDDSGDEGFFGLDDLLPEPESPLPAPYSFSTYEIPEDIDLSVGGGEEKRSHLILRLVGSHPLWGHHLWNTALVFSTYLLRHPSLTQNRRILELGAGAGLPSLACTLAGAKQVVITDYPDTNLVENMRFNADINLSGDLRGAVDVVGHTWGHDVKHLMARTEGQGYDLLILSDLVFNHSQHDALIKTVNATLSDSPDACILVFFTHHRPHLAEADNAFFPRLAQSNVTSDGKGRGWVYQKVVEEWAGAMFENDPGDETVRGTVHGWKAWRAKEGEEAGEKKREI</sequence>
<evidence type="ECO:0000313" key="6">
    <source>
        <dbReference type="EMBL" id="OCF37995.1"/>
    </source>
</evidence>
<dbReference type="InterPro" id="IPR019410">
    <property type="entry name" value="Methyltransf_16"/>
</dbReference>
<evidence type="ECO:0000256" key="3">
    <source>
        <dbReference type="ARBA" id="ARBA00022679"/>
    </source>
</evidence>
<dbReference type="GO" id="GO:0032259">
    <property type="term" value="P:methylation"/>
    <property type="evidence" value="ECO:0007669"/>
    <property type="project" value="UniProtKB-KW"/>
</dbReference>
<dbReference type="AlphaFoldDB" id="A0A1B9H400"/>
<name>A0A1B9H400_9TREE</name>
<keyword evidence="1" id="KW-0963">Cytoplasm</keyword>
<reference evidence="7" key="2">
    <citation type="submission" date="2013-12" db="EMBL/GenBank/DDBJ databases">
        <title>Evolution of pathogenesis and genome organization in the Tremellales.</title>
        <authorList>
            <person name="Cuomo C."/>
            <person name="Litvintseva A."/>
            <person name="Heitman J."/>
            <person name="Chen Y."/>
            <person name="Sun S."/>
            <person name="Springer D."/>
            <person name="Dromer F."/>
            <person name="Young S."/>
            <person name="Zeng Q."/>
            <person name="Chapman S."/>
            <person name="Gujja S."/>
            <person name="Saif S."/>
            <person name="Birren B."/>
        </authorList>
    </citation>
    <scope>NUCLEOTIDE SEQUENCE [LARGE SCALE GENOMIC DNA]</scope>
    <source>
        <strain evidence="7">BCC8398</strain>
    </source>
</reference>
<dbReference type="EMBL" id="KI669492">
    <property type="protein sequence ID" value="OCF37995.1"/>
    <property type="molecule type" value="Genomic_DNA"/>
</dbReference>
<organism evidence="6 7">
    <name type="scientific">Kwoniella heveanensis BCC8398</name>
    <dbReference type="NCBI Taxonomy" id="1296120"/>
    <lineage>
        <taxon>Eukaryota</taxon>
        <taxon>Fungi</taxon>
        <taxon>Dikarya</taxon>
        <taxon>Basidiomycota</taxon>
        <taxon>Agaricomycotina</taxon>
        <taxon>Tremellomycetes</taxon>
        <taxon>Tremellales</taxon>
        <taxon>Cryptococcaceae</taxon>
        <taxon>Kwoniella</taxon>
    </lineage>
</organism>
<evidence type="ECO:0000256" key="1">
    <source>
        <dbReference type="ARBA" id="ARBA00022490"/>
    </source>
</evidence>
<proteinExistence type="predicted"/>
<keyword evidence="4" id="KW-0949">S-adenosyl-L-methionine</keyword>
<dbReference type="PANTHER" id="PTHR14614">
    <property type="entry name" value="HEPATOCELLULAR CARCINOMA-ASSOCIATED ANTIGEN"/>
    <property type="match status" value="1"/>
</dbReference>
<dbReference type="Gene3D" id="3.40.50.150">
    <property type="entry name" value="Vaccinia Virus protein VP39"/>
    <property type="match status" value="1"/>
</dbReference>
<gene>
    <name evidence="6" type="ORF">I316_00219</name>
</gene>
<accession>A0A1B9H400</accession>
<dbReference type="SUPFAM" id="SSF53335">
    <property type="entry name" value="S-adenosyl-L-methionine-dependent methyltransferases"/>
    <property type="match status" value="1"/>
</dbReference>
<dbReference type="Pfam" id="PF10294">
    <property type="entry name" value="Methyltransf_16"/>
    <property type="match status" value="1"/>
</dbReference>
<dbReference type="PANTHER" id="PTHR14614:SF10">
    <property type="entry name" value="PROTEIN N-TERMINAL AND LYSINE N-METHYLTRANSFERASE EFM7"/>
    <property type="match status" value="1"/>
</dbReference>
<dbReference type="GO" id="GO:0005737">
    <property type="term" value="C:cytoplasm"/>
    <property type="evidence" value="ECO:0007669"/>
    <property type="project" value="TreeGrafter"/>
</dbReference>
<dbReference type="InterPro" id="IPR025784">
    <property type="entry name" value="EFM7"/>
</dbReference>
<keyword evidence="2 6" id="KW-0489">Methyltransferase</keyword>
<dbReference type="Proteomes" id="UP000092666">
    <property type="component" value="Unassembled WGS sequence"/>
</dbReference>
<feature type="region of interest" description="Disordered" evidence="5">
    <location>
        <begin position="1"/>
        <end position="45"/>
    </location>
</feature>
<feature type="compositionally biased region" description="Polar residues" evidence="5">
    <location>
        <begin position="10"/>
        <end position="19"/>
    </location>
</feature>
<dbReference type="PROSITE" id="PS51560">
    <property type="entry name" value="SAM_MT_NNT1"/>
    <property type="match status" value="1"/>
</dbReference>
<dbReference type="GO" id="GO:0008757">
    <property type="term" value="F:S-adenosylmethionine-dependent methyltransferase activity"/>
    <property type="evidence" value="ECO:0007669"/>
    <property type="project" value="UniProtKB-ARBA"/>
</dbReference>
<protein>
    <submittedName>
        <fullName evidence="6">Nicotinamide N-methyltransferase</fullName>
    </submittedName>
</protein>
<dbReference type="InterPro" id="IPR029063">
    <property type="entry name" value="SAM-dependent_MTases_sf"/>
</dbReference>
<keyword evidence="3 6" id="KW-0808">Transferase</keyword>
<keyword evidence="7" id="KW-1185">Reference proteome</keyword>
<reference evidence="6 7" key="1">
    <citation type="submission" date="2013-07" db="EMBL/GenBank/DDBJ databases">
        <title>The Genome Sequence of Cryptococcus heveanensis BCC8398.</title>
        <authorList>
            <consortium name="The Broad Institute Genome Sequencing Platform"/>
            <person name="Cuomo C."/>
            <person name="Litvintseva A."/>
            <person name="Chen Y."/>
            <person name="Heitman J."/>
            <person name="Sun S."/>
            <person name="Springer D."/>
            <person name="Dromer F."/>
            <person name="Young S.K."/>
            <person name="Zeng Q."/>
            <person name="Gargeya S."/>
            <person name="Fitzgerald M."/>
            <person name="Abouelleil A."/>
            <person name="Alvarado L."/>
            <person name="Berlin A.M."/>
            <person name="Chapman S.B."/>
            <person name="Dewar J."/>
            <person name="Goldberg J."/>
            <person name="Griggs A."/>
            <person name="Gujja S."/>
            <person name="Hansen M."/>
            <person name="Howarth C."/>
            <person name="Imamovic A."/>
            <person name="Larimer J."/>
            <person name="McCowan C."/>
            <person name="Murphy C."/>
            <person name="Pearson M."/>
            <person name="Priest M."/>
            <person name="Roberts A."/>
            <person name="Saif S."/>
            <person name="Shea T."/>
            <person name="Sykes S."/>
            <person name="Wortman J."/>
            <person name="Nusbaum C."/>
            <person name="Birren B."/>
        </authorList>
    </citation>
    <scope>NUCLEOTIDE SEQUENCE [LARGE SCALE GENOMIC DNA]</scope>
    <source>
        <strain evidence="6 7">BCC8398</strain>
    </source>
</reference>
<evidence type="ECO:0000256" key="4">
    <source>
        <dbReference type="ARBA" id="ARBA00022691"/>
    </source>
</evidence>
<evidence type="ECO:0000256" key="2">
    <source>
        <dbReference type="ARBA" id="ARBA00022603"/>
    </source>
</evidence>
<dbReference type="OrthoDB" id="46564at2759"/>
<dbReference type="STRING" id="1296120.A0A1B9H400"/>
<evidence type="ECO:0000256" key="5">
    <source>
        <dbReference type="SAM" id="MobiDB-lite"/>
    </source>
</evidence>
<evidence type="ECO:0000313" key="7">
    <source>
        <dbReference type="Proteomes" id="UP000092666"/>
    </source>
</evidence>